<evidence type="ECO:0000259" key="1">
    <source>
        <dbReference type="Pfam" id="PF00561"/>
    </source>
</evidence>
<feature type="domain" description="AB hydrolase-1" evidence="1">
    <location>
        <begin position="23"/>
        <end position="168"/>
    </location>
</feature>
<dbReference type="EMBL" id="BMYR01000005">
    <property type="protein sequence ID" value="GGW59238.1"/>
    <property type="molecule type" value="Genomic_DNA"/>
</dbReference>
<organism evidence="3 4">
    <name type="scientific">Alishewanella tabrizica</name>
    <dbReference type="NCBI Taxonomy" id="671278"/>
    <lineage>
        <taxon>Bacteria</taxon>
        <taxon>Pseudomonadati</taxon>
        <taxon>Pseudomonadota</taxon>
        <taxon>Gammaproteobacteria</taxon>
        <taxon>Alteromonadales</taxon>
        <taxon>Alteromonadaceae</taxon>
        <taxon>Alishewanella</taxon>
    </lineage>
</organism>
<dbReference type="InterPro" id="IPR029058">
    <property type="entry name" value="AB_hydrolase_fold"/>
</dbReference>
<dbReference type="GO" id="GO:0016787">
    <property type="term" value="F:hydrolase activity"/>
    <property type="evidence" value="ECO:0007669"/>
    <property type="project" value="UniProtKB-KW"/>
</dbReference>
<evidence type="ECO:0000313" key="3">
    <source>
        <dbReference type="EMBL" id="GGW59238.1"/>
    </source>
</evidence>
<protein>
    <submittedName>
        <fullName evidence="3">Alpha/beta hydrolase</fullName>
    </submittedName>
</protein>
<dbReference type="Proteomes" id="UP000634667">
    <property type="component" value="Unassembled WGS sequence"/>
</dbReference>
<name>A0ABQ2WJ69_9ALTE</name>
<accession>A0ABQ2WJ69</accession>
<evidence type="ECO:0000259" key="2">
    <source>
        <dbReference type="Pfam" id="PF08386"/>
    </source>
</evidence>
<dbReference type="Pfam" id="PF08386">
    <property type="entry name" value="Abhydrolase_4"/>
    <property type="match status" value="1"/>
</dbReference>
<proteinExistence type="predicted"/>
<dbReference type="InterPro" id="IPR013595">
    <property type="entry name" value="Pept_S33_TAP-like_C"/>
</dbReference>
<sequence length="416" mass="45980">MLHLGAGGPGAAMWLHNQYVLDYIWRDFEQSVLSQGRDLFLMDPRGTGMAYPRLNCPAATRHTLAQLKDPQSMTQFIEKETELYIACIEGLQQQGLDVAAYQSLSVIHDLKLLQEELDVATWSLFGVSYGAVYALLFANTYAEHVDTLILDSPAFPALKNLDDPAARFLSAFVQLENYCDIDPKCTDPLENVTARLLQLVSQLDADPITLSFPSGFLGSPLPVTLNGQTFASILFYAVYGHDIYRDIPAIITELEQSDVSTLYRYIDNYVAMVKVQNYSGITMISHLCYDEVPFVDHIKLTAAIEAGLTGFLREGALYTYTWPAAICHALGAVEPNAQMIAQINTAIPTLFLQGALDTVTPLSDVQKQLPYFSQAQLRVYPLAHGVYGQLACVKEDVAAFLKAPLLNKAPATCEFE</sequence>
<dbReference type="Gene3D" id="3.40.50.1820">
    <property type="entry name" value="alpha/beta hydrolase"/>
    <property type="match status" value="1"/>
</dbReference>
<dbReference type="SUPFAM" id="SSF53474">
    <property type="entry name" value="alpha/beta-Hydrolases"/>
    <property type="match status" value="1"/>
</dbReference>
<keyword evidence="4" id="KW-1185">Reference proteome</keyword>
<gene>
    <name evidence="3" type="ORF">GCM10008111_14160</name>
</gene>
<dbReference type="InterPro" id="IPR000073">
    <property type="entry name" value="AB_hydrolase_1"/>
</dbReference>
<dbReference type="Pfam" id="PF00561">
    <property type="entry name" value="Abhydrolase_1"/>
    <property type="match status" value="1"/>
</dbReference>
<feature type="domain" description="Peptidase S33 tripeptidyl aminopeptidase-like C-terminal" evidence="2">
    <location>
        <begin position="326"/>
        <end position="413"/>
    </location>
</feature>
<evidence type="ECO:0000313" key="4">
    <source>
        <dbReference type="Proteomes" id="UP000634667"/>
    </source>
</evidence>
<comment type="caution">
    <text evidence="3">The sequence shown here is derived from an EMBL/GenBank/DDBJ whole genome shotgun (WGS) entry which is preliminary data.</text>
</comment>
<reference evidence="4" key="1">
    <citation type="journal article" date="2019" name="Int. J. Syst. Evol. Microbiol.">
        <title>The Global Catalogue of Microorganisms (GCM) 10K type strain sequencing project: providing services to taxonomists for standard genome sequencing and annotation.</title>
        <authorList>
            <consortium name="The Broad Institute Genomics Platform"/>
            <consortium name="The Broad Institute Genome Sequencing Center for Infectious Disease"/>
            <person name="Wu L."/>
            <person name="Ma J."/>
        </authorList>
    </citation>
    <scope>NUCLEOTIDE SEQUENCE [LARGE SCALE GENOMIC DNA]</scope>
    <source>
        <strain evidence="4">KCTC 23723</strain>
    </source>
</reference>
<keyword evidence="3" id="KW-0378">Hydrolase</keyword>